<dbReference type="STRING" id="856736.SAMN04488058_11755"/>
<dbReference type="SMART" id="SM00966">
    <property type="entry name" value="SpoVT_AbrB"/>
    <property type="match status" value="1"/>
</dbReference>
<evidence type="ECO:0000313" key="4">
    <source>
        <dbReference type="Proteomes" id="UP000199223"/>
    </source>
</evidence>
<keyword evidence="4" id="KW-1185">Reference proteome</keyword>
<dbReference type="SUPFAM" id="SSF89447">
    <property type="entry name" value="AbrB/MazE/MraZ-like"/>
    <property type="match status" value="1"/>
</dbReference>
<proteinExistence type="predicted"/>
<dbReference type="GO" id="GO:0003677">
    <property type="term" value="F:DNA binding"/>
    <property type="evidence" value="ECO:0007669"/>
    <property type="project" value="UniProtKB-UniRule"/>
</dbReference>
<name>A0A1H7BM57_9DEIO</name>
<dbReference type="EMBL" id="FNZA01000017">
    <property type="protein sequence ID" value="SEJ75642.1"/>
    <property type="molecule type" value="Genomic_DNA"/>
</dbReference>
<keyword evidence="1" id="KW-0238">DNA-binding</keyword>
<dbReference type="InterPro" id="IPR007159">
    <property type="entry name" value="SpoVT-AbrB_dom"/>
</dbReference>
<evidence type="ECO:0000259" key="2">
    <source>
        <dbReference type="PROSITE" id="PS51740"/>
    </source>
</evidence>
<evidence type="ECO:0000256" key="1">
    <source>
        <dbReference type="PROSITE-ProRule" id="PRU01076"/>
    </source>
</evidence>
<dbReference type="InterPro" id="IPR037914">
    <property type="entry name" value="SpoVT-AbrB_sf"/>
</dbReference>
<protein>
    <submittedName>
        <fullName evidence="3">Looped-hinge helix DNA binding domain-containing protein, AbrB family</fullName>
    </submittedName>
</protein>
<dbReference type="OrthoDB" id="70048at2"/>
<organism evidence="3 4">
    <name type="scientific">Deinococcus reticulitermitis</name>
    <dbReference type="NCBI Taxonomy" id="856736"/>
    <lineage>
        <taxon>Bacteria</taxon>
        <taxon>Thermotogati</taxon>
        <taxon>Deinococcota</taxon>
        <taxon>Deinococci</taxon>
        <taxon>Deinococcales</taxon>
        <taxon>Deinococcaceae</taxon>
        <taxon>Deinococcus</taxon>
    </lineage>
</organism>
<accession>A0A1H7BM57</accession>
<dbReference type="Pfam" id="PF04014">
    <property type="entry name" value="MazE_antitoxin"/>
    <property type="match status" value="1"/>
</dbReference>
<dbReference type="PROSITE" id="PS51740">
    <property type="entry name" value="SPOVT_ABRB"/>
    <property type="match status" value="1"/>
</dbReference>
<dbReference type="NCBIfam" id="TIGR01439">
    <property type="entry name" value="lp_hng_hel_AbrB"/>
    <property type="match status" value="1"/>
</dbReference>
<evidence type="ECO:0000313" key="3">
    <source>
        <dbReference type="EMBL" id="SEJ75642.1"/>
    </source>
</evidence>
<feature type="domain" description="SpoVT-AbrB" evidence="2">
    <location>
        <begin position="4"/>
        <end position="49"/>
    </location>
</feature>
<gene>
    <name evidence="3" type="ORF">SAMN04488058_11755</name>
</gene>
<dbReference type="Gene3D" id="2.10.260.10">
    <property type="match status" value="1"/>
</dbReference>
<sequence>MTHIVQAEVSADGQITLPPEIRERLQLKGQTALEFVIDGDAVILRPAEPDPWAAWLGIAPLPGGQSVDDFIRELRGKDEPTSAPGPEQRIVYLKAGEGLPEPL</sequence>
<dbReference type="AlphaFoldDB" id="A0A1H7BM57"/>
<dbReference type="RefSeq" id="WP_092265327.1">
    <property type="nucleotide sequence ID" value="NZ_FNZA01000017.1"/>
</dbReference>
<dbReference type="Proteomes" id="UP000199223">
    <property type="component" value="Unassembled WGS sequence"/>
</dbReference>
<reference evidence="4" key="1">
    <citation type="submission" date="2016-10" db="EMBL/GenBank/DDBJ databases">
        <authorList>
            <person name="Varghese N."/>
            <person name="Submissions S."/>
        </authorList>
    </citation>
    <scope>NUCLEOTIDE SEQUENCE [LARGE SCALE GENOMIC DNA]</scope>
    <source>
        <strain evidence="4">CGMCC 1.10218</strain>
    </source>
</reference>